<dbReference type="PROSITE" id="PS01033">
    <property type="entry name" value="GLOBIN"/>
    <property type="match status" value="1"/>
</dbReference>
<proteinExistence type="evidence at transcript level"/>
<feature type="domain" description="Globin" evidence="8">
    <location>
        <begin position="47"/>
        <end position="186"/>
    </location>
</feature>
<evidence type="ECO:0000256" key="1">
    <source>
        <dbReference type="ARBA" id="ARBA00008705"/>
    </source>
</evidence>
<keyword evidence="2 7" id="KW-0813">Transport</keyword>
<dbReference type="PANTHER" id="PTHR11442">
    <property type="entry name" value="HEMOGLOBIN FAMILY MEMBER"/>
    <property type="match status" value="1"/>
</dbReference>
<dbReference type="InterPro" id="IPR012292">
    <property type="entry name" value="Globin/Proto"/>
</dbReference>
<evidence type="ECO:0000256" key="7">
    <source>
        <dbReference type="RuleBase" id="RU000356"/>
    </source>
</evidence>
<dbReference type="PANTHER" id="PTHR11442:SF7">
    <property type="entry name" value="HEMOGLOBIN SUBUNIT EPSILON"/>
    <property type="match status" value="1"/>
</dbReference>
<dbReference type="GO" id="GO:0005344">
    <property type="term" value="F:oxygen carrier activity"/>
    <property type="evidence" value="ECO:0007669"/>
    <property type="project" value="UniProtKB-KW"/>
</dbReference>
<evidence type="ECO:0000256" key="5">
    <source>
        <dbReference type="ARBA" id="ARBA00022723"/>
    </source>
</evidence>
<evidence type="ECO:0000256" key="6">
    <source>
        <dbReference type="ARBA" id="ARBA00023004"/>
    </source>
</evidence>
<evidence type="ECO:0000256" key="4">
    <source>
        <dbReference type="ARBA" id="ARBA00022621"/>
    </source>
</evidence>
<organism evidence="9">
    <name type="scientific">Callorhinchus milii</name>
    <name type="common">Ghost shark</name>
    <dbReference type="NCBI Taxonomy" id="7868"/>
    <lineage>
        <taxon>Eukaryota</taxon>
        <taxon>Metazoa</taxon>
        <taxon>Chordata</taxon>
        <taxon>Craniata</taxon>
        <taxon>Vertebrata</taxon>
        <taxon>Chondrichthyes</taxon>
        <taxon>Holocephali</taxon>
        <taxon>Chimaeriformes</taxon>
        <taxon>Callorhinchidae</taxon>
        <taxon>Callorhinchus</taxon>
    </lineage>
</organism>
<dbReference type="GO" id="GO:0020037">
    <property type="term" value="F:heme binding"/>
    <property type="evidence" value="ECO:0007669"/>
    <property type="project" value="InterPro"/>
</dbReference>
<sequence length="186" mass="20915">MTRRAATGKPRSLGSGGSMVAKLKLQLSSSIILIRLSLQKRGRKMVQWSQAELDVIQGKWAALDPEKFGGKALARMFVVYPWTKRYFGKFGGRFKASDPVVMEHGAKVMGKMQVAAKDPEKIKEIFEYLSKRHSDTIHVDPENFKLLGSCMLVEMAMTKGDWSPEIEAINHKFVDVSIAALSRKYH</sequence>
<keyword evidence="4 7" id="KW-0561">Oxygen transport</keyword>
<dbReference type="Pfam" id="PF00042">
    <property type="entry name" value="Globin"/>
    <property type="match status" value="1"/>
</dbReference>
<dbReference type="EMBL" id="JX053212">
    <property type="protein sequence ID" value="AFK11440.1"/>
    <property type="molecule type" value="mRNA"/>
</dbReference>
<dbReference type="AlphaFoldDB" id="K4FU84"/>
<dbReference type="GO" id="GO:0072562">
    <property type="term" value="C:blood microparticle"/>
    <property type="evidence" value="ECO:0007669"/>
    <property type="project" value="TreeGrafter"/>
</dbReference>
<dbReference type="GO" id="GO:0004601">
    <property type="term" value="F:peroxidase activity"/>
    <property type="evidence" value="ECO:0007669"/>
    <property type="project" value="TreeGrafter"/>
</dbReference>
<dbReference type="GO" id="GO:0031838">
    <property type="term" value="C:haptoglobin-hemoglobin complex"/>
    <property type="evidence" value="ECO:0007669"/>
    <property type="project" value="TreeGrafter"/>
</dbReference>
<protein>
    <submittedName>
        <fullName evidence="9">Adult beta-type globin</fullName>
    </submittedName>
</protein>
<accession>K4FU84</accession>
<dbReference type="GO" id="GO:0005833">
    <property type="term" value="C:hemoglobin complex"/>
    <property type="evidence" value="ECO:0007669"/>
    <property type="project" value="InterPro"/>
</dbReference>
<evidence type="ECO:0000259" key="8">
    <source>
        <dbReference type="PROSITE" id="PS01033"/>
    </source>
</evidence>
<dbReference type="GO" id="GO:0043177">
    <property type="term" value="F:organic acid binding"/>
    <property type="evidence" value="ECO:0007669"/>
    <property type="project" value="TreeGrafter"/>
</dbReference>
<reference evidence="9" key="1">
    <citation type="journal article" date="2012" name="PLoS ONE">
        <title>Sequencing and Analysis of Full-Length cDNAs, 5'-ESTs and 3'-ESTs from a Cartilaginous Fish, the Elephant Shark (Callorhinchus milii).</title>
        <authorList>
            <person name="Tan Y.Y."/>
            <person name="Kodzius R."/>
            <person name="Tay B.H."/>
            <person name="Tay A."/>
            <person name="Brenner S."/>
            <person name="Venkatesh B."/>
        </authorList>
    </citation>
    <scope>NUCLEOTIDE SEQUENCE</scope>
    <source>
        <tissue evidence="9">Spleen</tissue>
    </source>
</reference>
<dbReference type="InterPro" id="IPR002337">
    <property type="entry name" value="Hemoglobin_b"/>
</dbReference>
<evidence type="ECO:0000256" key="3">
    <source>
        <dbReference type="ARBA" id="ARBA00022617"/>
    </source>
</evidence>
<dbReference type="GO" id="GO:0031720">
    <property type="term" value="F:haptoglobin binding"/>
    <property type="evidence" value="ECO:0007669"/>
    <property type="project" value="TreeGrafter"/>
</dbReference>
<dbReference type="Gene3D" id="1.10.490.10">
    <property type="entry name" value="Globins"/>
    <property type="match status" value="1"/>
</dbReference>
<evidence type="ECO:0000256" key="2">
    <source>
        <dbReference type="ARBA" id="ARBA00022448"/>
    </source>
</evidence>
<dbReference type="InterPro" id="IPR050056">
    <property type="entry name" value="Hemoglobin_oxygen_transport"/>
</dbReference>
<dbReference type="GO" id="GO:0046872">
    <property type="term" value="F:metal ion binding"/>
    <property type="evidence" value="ECO:0007669"/>
    <property type="project" value="UniProtKB-KW"/>
</dbReference>
<dbReference type="InterPro" id="IPR009050">
    <property type="entry name" value="Globin-like_sf"/>
</dbReference>
<evidence type="ECO:0000313" key="9">
    <source>
        <dbReference type="EMBL" id="AFK11440.1"/>
    </source>
</evidence>
<dbReference type="GO" id="GO:0019825">
    <property type="term" value="F:oxygen binding"/>
    <property type="evidence" value="ECO:0007669"/>
    <property type="project" value="InterPro"/>
</dbReference>
<keyword evidence="5" id="KW-0479">Metal-binding</keyword>
<dbReference type="InterPro" id="IPR000971">
    <property type="entry name" value="Globin"/>
</dbReference>
<dbReference type="GO" id="GO:0042744">
    <property type="term" value="P:hydrogen peroxide catabolic process"/>
    <property type="evidence" value="ECO:0007669"/>
    <property type="project" value="TreeGrafter"/>
</dbReference>
<keyword evidence="6" id="KW-0408">Iron</keyword>
<comment type="similarity">
    <text evidence="1 7">Belongs to the globin family.</text>
</comment>
<dbReference type="SUPFAM" id="SSF46458">
    <property type="entry name" value="Globin-like"/>
    <property type="match status" value="1"/>
</dbReference>
<keyword evidence="3 7" id="KW-0349">Heme</keyword>
<dbReference type="CDD" id="cd08925">
    <property type="entry name" value="Hb-beta-like"/>
    <property type="match status" value="1"/>
</dbReference>
<name>K4FU84_CALMI</name>